<protein>
    <submittedName>
        <fullName evidence="1">Uncharacterized protein</fullName>
    </submittedName>
</protein>
<comment type="caution">
    <text evidence="1">The sequence shown here is derived from an EMBL/GenBank/DDBJ whole genome shotgun (WGS) entry which is preliminary data.</text>
</comment>
<gene>
    <name evidence="1" type="ORF">NM688_g7792</name>
</gene>
<proteinExistence type="predicted"/>
<keyword evidence="2" id="KW-1185">Reference proteome</keyword>
<evidence type="ECO:0000313" key="2">
    <source>
        <dbReference type="Proteomes" id="UP001148662"/>
    </source>
</evidence>
<name>A0ACC1S161_9APHY</name>
<dbReference type="EMBL" id="JANHOG010001915">
    <property type="protein sequence ID" value="KAJ3529883.1"/>
    <property type="molecule type" value="Genomic_DNA"/>
</dbReference>
<sequence>MIYDIPVNGQLARVNWVGELATKETLPLGTPVTILPEEWESFSNVMKVEKKRVAGTDPIRTMSVYSAASEHQDRGLLRMWGFVKDRNLEPTGTWNKRLDGAARAVQFVKLEGRTCTTAFEPQCIAVDNLREYVSAVLGGGRVTACRNEVHIQHRVFRKAQGAEKTHEHHYTNGEDPTGHAAGVSRQWQLAVRPRFQRWDHNDAQAINTSAIAIRPGDFIQVLVAAEIEYRQTGRGEPNYTKVNLDLVEATRLYSEDQLKLMQIPVLMSQQAAMEDTARQTEARLTMPLITLDGAMRQLALIKVLRACDLVRFLKAAFHEQVEQSKGWDATMLVGLGLVSLEGRTTAIRLWSERLKRFLGKYVSDPEALRRVMDETRTVLSGGGAVHFLQPSSDWTPRDLDFYCPEDQYEIFCIYIIDVLGGVVQLHQEEADMATDIHEPYRHIAIKERRVIQTRFATFDVMCAKGMTSLFPIAHFFATHLMNFVSASSVCIAYPHALAQKVGVYVDGDLTAAETMAVTKKKENPPIPNASFAVTNYVSSETSTA</sequence>
<evidence type="ECO:0000313" key="1">
    <source>
        <dbReference type="EMBL" id="KAJ3529883.1"/>
    </source>
</evidence>
<organism evidence="1 2">
    <name type="scientific">Phlebia brevispora</name>
    <dbReference type="NCBI Taxonomy" id="194682"/>
    <lineage>
        <taxon>Eukaryota</taxon>
        <taxon>Fungi</taxon>
        <taxon>Dikarya</taxon>
        <taxon>Basidiomycota</taxon>
        <taxon>Agaricomycotina</taxon>
        <taxon>Agaricomycetes</taxon>
        <taxon>Polyporales</taxon>
        <taxon>Meruliaceae</taxon>
        <taxon>Phlebia</taxon>
    </lineage>
</organism>
<reference evidence="1" key="1">
    <citation type="submission" date="2022-07" db="EMBL/GenBank/DDBJ databases">
        <title>Genome Sequence of Phlebia brevispora.</title>
        <authorList>
            <person name="Buettner E."/>
        </authorList>
    </citation>
    <scope>NUCLEOTIDE SEQUENCE</scope>
    <source>
        <strain evidence="1">MPL23</strain>
    </source>
</reference>
<accession>A0ACC1S161</accession>
<dbReference type="Proteomes" id="UP001148662">
    <property type="component" value="Unassembled WGS sequence"/>
</dbReference>